<dbReference type="RefSeq" id="WP_129471770.1">
    <property type="nucleotide sequence ID" value="NZ_SAWZ01000007.1"/>
</dbReference>
<accession>A0A4Q1JT43</accession>
<dbReference type="AlphaFoldDB" id="A0A4Q1JT43"/>
<comment type="caution">
    <text evidence="1">The sequence shown here is derived from an EMBL/GenBank/DDBJ whole genome shotgun (WGS) entry which is preliminary data.</text>
</comment>
<keyword evidence="2" id="KW-1185">Reference proteome</keyword>
<reference evidence="1 2" key="1">
    <citation type="submission" date="2019-01" db="EMBL/GenBank/DDBJ databases">
        <title>Pseudoxanthomonas composti sp. nov., isolated from compost.</title>
        <authorList>
            <person name="Yang G."/>
        </authorList>
    </citation>
    <scope>NUCLEOTIDE SEQUENCE [LARGE SCALE GENOMIC DNA]</scope>
    <source>
        <strain evidence="1 2">GSS15</strain>
    </source>
</reference>
<protein>
    <submittedName>
        <fullName evidence="1">Uncharacterized protein</fullName>
    </submittedName>
</protein>
<organism evidence="1 2">
    <name type="scientific">Pseudoxanthomonas composti</name>
    <dbReference type="NCBI Taxonomy" id="2137479"/>
    <lineage>
        <taxon>Bacteria</taxon>
        <taxon>Pseudomonadati</taxon>
        <taxon>Pseudomonadota</taxon>
        <taxon>Gammaproteobacteria</taxon>
        <taxon>Lysobacterales</taxon>
        <taxon>Lysobacteraceae</taxon>
        <taxon>Pseudoxanthomonas</taxon>
    </lineage>
</organism>
<dbReference type="Proteomes" id="UP000289784">
    <property type="component" value="Unassembled WGS sequence"/>
</dbReference>
<name>A0A4Q1JT43_9GAMM</name>
<evidence type="ECO:0000313" key="2">
    <source>
        <dbReference type="Proteomes" id="UP000289784"/>
    </source>
</evidence>
<dbReference type="OrthoDB" id="5986813at2"/>
<evidence type="ECO:0000313" key="1">
    <source>
        <dbReference type="EMBL" id="RXR03458.1"/>
    </source>
</evidence>
<proteinExistence type="predicted"/>
<dbReference type="EMBL" id="SAWZ01000007">
    <property type="protein sequence ID" value="RXR03458.1"/>
    <property type="molecule type" value="Genomic_DNA"/>
</dbReference>
<gene>
    <name evidence="1" type="ORF">EPA99_13560</name>
</gene>
<sequence>MDRSVEEAVCSLQAQLHVQGLVLRALATTHPDPASLLAAWRHSLAEAEAGPAAGPAHGSAYLGELCRAQAEDWTAELVELTLPRLEASGPTITARGVASRSRVQE</sequence>